<evidence type="ECO:0000313" key="3">
    <source>
        <dbReference type="Proteomes" id="UP000639606"/>
    </source>
</evidence>
<comment type="caution">
    <text evidence="2">The sequence shown here is derived from an EMBL/GenBank/DDBJ whole genome shotgun (WGS) entry which is preliminary data.</text>
</comment>
<name>A0A918AHT6_9PSEU</name>
<dbReference type="RefSeq" id="WP_189221667.1">
    <property type="nucleotide sequence ID" value="NZ_BMRG01000001.1"/>
</dbReference>
<evidence type="ECO:0000256" key="1">
    <source>
        <dbReference type="SAM" id="MobiDB-lite"/>
    </source>
</evidence>
<proteinExistence type="predicted"/>
<gene>
    <name evidence="2" type="ORF">GCM10010185_08710</name>
</gene>
<dbReference type="EMBL" id="BMRG01000001">
    <property type="protein sequence ID" value="GGP39423.1"/>
    <property type="molecule type" value="Genomic_DNA"/>
</dbReference>
<protein>
    <submittedName>
        <fullName evidence="2">Uncharacterized protein</fullName>
    </submittedName>
</protein>
<feature type="region of interest" description="Disordered" evidence="1">
    <location>
        <begin position="1"/>
        <end position="26"/>
    </location>
</feature>
<dbReference type="AlphaFoldDB" id="A0A918AHT6"/>
<sequence>MTAAEWDVLSARSTAMGRARDEPRTPMRRVEELRPQVREIVAELIDTCGTVACPSTTGT</sequence>
<evidence type="ECO:0000313" key="2">
    <source>
        <dbReference type="EMBL" id="GGP39423.1"/>
    </source>
</evidence>
<dbReference type="Proteomes" id="UP000639606">
    <property type="component" value="Unassembled WGS sequence"/>
</dbReference>
<organism evidence="2 3">
    <name type="scientific">Saccharothrix coeruleofusca</name>
    <dbReference type="NCBI Taxonomy" id="33919"/>
    <lineage>
        <taxon>Bacteria</taxon>
        <taxon>Bacillati</taxon>
        <taxon>Actinomycetota</taxon>
        <taxon>Actinomycetes</taxon>
        <taxon>Pseudonocardiales</taxon>
        <taxon>Pseudonocardiaceae</taxon>
        <taxon>Saccharothrix</taxon>
    </lineage>
</organism>
<keyword evidence="3" id="KW-1185">Reference proteome</keyword>
<reference evidence="2" key="2">
    <citation type="submission" date="2020-09" db="EMBL/GenBank/DDBJ databases">
        <authorList>
            <person name="Sun Q."/>
            <person name="Ohkuma M."/>
        </authorList>
    </citation>
    <scope>NUCLEOTIDE SEQUENCE</scope>
    <source>
        <strain evidence="2">JCM 3313</strain>
    </source>
</reference>
<accession>A0A918AHT6</accession>
<reference evidence="2" key="1">
    <citation type="journal article" date="2014" name="Int. J. Syst. Evol. Microbiol.">
        <title>Complete genome sequence of Corynebacterium casei LMG S-19264T (=DSM 44701T), isolated from a smear-ripened cheese.</title>
        <authorList>
            <consortium name="US DOE Joint Genome Institute (JGI-PGF)"/>
            <person name="Walter F."/>
            <person name="Albersmeier A."/>
            <person name="Kalinowski J."/>
            <person name="Ruckert C."/>
        </authorList>
    </citation>
    <scope>NUCLEOTIDE SEQUENCE</scope>
    <source>
        <strain evidence="2">JCM 3313</strain>
    </source>
</reference>